<reference evidence="1 2" key="1">
    <citation type="submission" date="2016-05" db="EMBL/GenBank/DDBJ databases">
        <title>Draft Genome Sequences of Stenotrophomonas maltophilia Strains Sm32COP, Sm41DVV, Sm46PAILV, SmF3, SmF22, SmSOFb1 and SmCVFa1, Isolated from Different Manures, in France.</title>
        <authorList>
            <person name="Nazaret S."/>
            <person name="Bodilis J."/>
        </authorList>
    </citation>
    <scope>NUCLEOTIDE SEQUENCE [LARGE SCALE GENOMIC DNA]</scope>
    <source>
        <strain evidence="1 2">Sm41DVV</strain>
    </source>
</reference>
<protein>
    <submittedName>
        <fullName evidence="1">Uncharacterized protein</fullName>
    </submittedName>
</protein>
<evidence type="ECO:0000313" key="2">
    <source>
        <dbReference type="Proteomes" id="UP000092125"/>
    </source>
</evidence>
<name>A0AAP7GS10_STEMA</name>
<dbReference type="AlphaFoldDB" id="A0AAP7GS10"/>
<dbReference type="RefSeq" id="WP_065182016.1">
    <property type="nucleotide sequence ID" value="NZ_CAXOQU010000008.1"/>
</dbReference>
<gene>
    <name evidence="1" type="ORF">A9K56_09090</name>
</gene>
<comment type="caution">
    <text evidence="1">The sequence shown here is derived from an EMBL/GenBank/DDBJ whole genome shotgun (WGS) entry which is preliminary data.</text>
</comment>
<organism evidence="1 2">
    <name type="scientific">Stenotrophomonas maltophilia</name>
    <name type="common">Pseudomonas maltophilia</name>
    <name type="synonym">Xanthomonas maltophilia</name>
    <dbReference type="NCBI Taxonomy" id="40324"/>
    <lineage>
        <taxon>Bacteria</taxon>
        <taxon>Pseudomonadati</taxon>
        <taxon>Pseudomonadota</taxon>
        <taxon>Gammaproteobacteria</taxon>
        <taxon>Lysobacterales</taxon>
        <taxon>Lysobacteraceae</taxon>
        <taxon>Stenotrophomonas</taxon>
        <taxon>Stenotrophomonas maltophilia group</taxon>
    </lineage>
</organism>
<proteinExistence type="predicted"/>
<evidence type="ECO:0000313" key="1">
    <source>
        <dbReference type="EMBL" id="OBU61454.1"/>
    </source>
</evidence>
<accession>A0AAP7GS10</accession>
<sequence>MAPIAPSLAGLQQVQVRRNGAGKSTAISGLLRLRRPGGGQRTRPAGPCWRARACAGSAELA</sequence>
<dbReference type="EMBL" id="LYVI01000005">
    <property type="protein sequence ID" value="OBU61454.1"/>
    <property type="molecule type" value="Genomic_DNA"/>
</dbReference>
<dbReference type="Proteomes" id="UP000092125">
    <property type="component" value="Unassembled WGS sequence"/>
</dbReference>